<proteinExistence type="predicted"/>
<dbReference type="EMBL" id="CP146609">
    <property type="protein sequence ID" value="WWX22080.1"/>
    <property type="molecule type" value="Genomic_DNA"/>
</dbReference>
<dbReference type="RefSeq" id="WP_338667763.1">
    <property type="nucleotide sequence ID" value="NZ_CP146609.1"/>
</dbReference>
<evidence type="ECO:0000313" key="2">
    <source>
        <dbReference type="Proteomes" id="UP001385389"/>
    </source>
</evidence>
<gene>
    <name evidence="1" type="ORF">V8V93_16745</name>
</gene>
<name>A0ABZ2J115_9BACT</name>
<accession>A0ABZ2J115</accession>
<sequence length="114" mass="12699">MTDSEKYEMIGKLIDNPTRHDMALAFFACAAPGGPVRLIENGLRVESHERYCSMADDGREMEVAAECIKAIDMTVAEFCKLLIDQVDTGGMESYWPGKKGVSFHIRGWADIPIK</sequence>
<reference evidence="1 2" key="1">
    <citation type="submission" date="2024-03" db="EMBL/GenBank/DDBJ databases">
        <title>Phenotype and Genome Characterization of a Sulfate-Reducing Bacterium Pseudodesulfovibrio sp. strain 5S69, isolated from Petroleum Reservoir in Tatarstan (Russia).</title>
        <authorList>
            <person name="Bidzhieva S.K."/>
            <person name="Kadnikov V."/>
            <person name="Tourova T.P."/>
            <person name="Samigullina S.R."/>
            <person name="Sokolova D.S."/>
            <person name="Poltaraus A.B."/>
            <person name="Avtukh A.N."/>
            <person name="Tereshina V.M."/>
            <person name="Mardanov A.V."/>
            <person name="Nazina T.N."/>
        </authorList>
    </citation>
    <scope>NUCLEOTIDE SEQUENCE [LARGE SCALE GENOMIC DNA]</scope>
    <source>
        <strain evidence="1 2">5S69</strain>
    </source>
</reference>
<keyword evidence="2" id="KW-1185">Reference proteome</keyword>
<organism evidence="1 2">
    <name type="scientific">Pseudodesulfovibrio methanolicus</name>
    <dbReference type="NCBI Taxonomy" id="3126690"/>
    <lineage>
        <taxon>Bacteria</taxon>
        <taxon>Pseudomonadati</taxon>
        <taxon>Thermodesulfobacteriota</taxon>
        <taxon>Desulfovibrionia</taxon>
        <taxon>Desulfovibrionales</taxon>
        <taxon>Desulfovibrionaceae</taxon>
    </lineage>
</organism>
<protein>
    <submittedName>
        <fullName evidence="1">Uncharacterized protein</fullName>
    </submittedName>
</protein>
<dbReference type="Proteomes" id="UP001385389">
    <property type="component" value="Chromosome"/>
</dbReference>
<evidence type="ECO:0000313" key="1">
    <source>
        <dbReference type="EMBL" id="WWX22080.1"/>
    </source>
</evidence>